<evidence type="ECO:0000256" key="1">
    <source>
        <dbReference type="SAM" id="MobiDB-lite"/>
    </source>
</evidence>
<feature type="compositionally biased region" description="Polar residues" evidence="1">
    <location>
        <begin position="1"/>
        <end position="10"/>
    </location>
</feature>
<dbReference type="EMBL" id="JAVYJV010000003">
    <property type="protein sequence ID" value="KAK4375168.1"/>
    <property type="molecule type" value="Genomic_DNA"/>
</dbReference>
<name>A0AAE1ST87_9SOLA</name>
<evidence type="ECO:0000313" key="3">
    <source>
        <dbReference type="Proteomes" id="UP001291623"/>
    </source>
</evidence>
<feature type="region of interest" description="Disordered" evidence="1">
    <location>
        <begin position="1"/>
        <end position="66"/>
    </location>
</feature>
<proteinExistence type="predicted"/>
<comment type="caution">
    <text evidence="2">The sequence shown here is derived from an EMBL/GenBank/DDBJ whole genome shotgun (WGS) entry which is preliminary data.</text>
</comment>
<keyword evidence="3" id="KW-1185">Reference proteome</keyword>
<sequence length="176" mass="19408">MPTESTTKSSGIKEKNFDANSDSDGGFETSPRQLHKPHLDQQYHEPYSSGTVPTHETPLEHAPSLQPSLGCSDVSSLDDPIKDLEIKNTTCSHFSLKLSQDPVPAFNPINLSSKVAATFMSLRKFSNSKMISSILLIVSSLAILTNVEKKFIKTTNVEKKLSLRLWGPPLTWPSLK</sequence>
<dbReference type="Proteomes" id="UP001291623">
    <property type="component" value="Unassembled WGS sequence"/>
</dbReference>
<protein>
    <submittedName>
        <fullName evidence="2">Uncharacterized protein</fullName>
    </submittedName>
</protein>
<organism evidence="2 3">
    <name type="scientific">Anisodus tanguticus</name>
    <dbReference type="NCBI Taxonomy" id="243964"/>
    <lineage>
        <taxon>Eukaryota</taxon>
        <taxon>Viridiplantae</taxon>
        <taxon>Streptophyta</taxon>
        <taxon>Embryophyta</taxon>
        <taxon>Tracheophyta</taxon>
        <taxon>Spermatophyta</taxon>
        <taxon>Magnoliopsida</taxon>
        <taxon>eudicotyledons</taxon>
        <taxon>Gunneridae</taxon>
        <taxon>Pentapetalae</taxon>
        <taxon>asterids</taxon>
        <taxon>lamiids</taxon>
        <taxon>Solanales</taxon>
        <taxon>Solanaceae</taxon>
        <taxon>Solanoideae</taxon>
        <taxon>Hyoscyameae</taxon>
        <taxon>Anisodus</taxon>
    </lineage>
</organism>
<accession>A0AAE1ST87</accession>
<dbReference type="AlphaFoldDB" id="A0AAE1ST87"/>
<reference evidence="2" key="1">
    <citation type="submission" date="2023-12" db="EMBL/GenBank/DDBJ databases">
        <title>Genome assembly of Anisodus tanguticus.</title>
        <authorList>
            <person name="Wang Y.-J."/>
        </authorList>
    </citation>
    <scope>NUCLEOTIDE SEQUENCE</scope>
    <source>
        <strain evidence="2">KB-2021</strain>
        <tissue evidence="2">Leaf</tissue>
    </source>
</reference>
<evidence type="ECO:0000313" key="2">
    <source>
        <dbReference type="EMBL" id="KAK4375168.1"/>
    </source>
</evidence>
<gene>
    <name evidence="2" type="ORF">RND71_005845</name>
</gene>